<name>A0A0R2P4R4_9ACTN</name>
<comment type="caution">
    <text evidence="6">The sequence shown here is derived from an EMBL/GenBank/DDBJ whole genome shotgun (WGS) entry which is preliminary data.</text>
</comment>
<dbReference type="Proteomes" id="UP000053349">
    <property type="component" value="Unassembled WGS sequence"/>
</dbReference>
<feature type="chain" id="PRO_5006421381" description="TNase-like domain-containing protein" evidence="4">
    <location>
        <begin position="21"/>
        <end position="225"/>
    </location>
</feature>
<dbReference type="AlphaFoldDB" id="A0A0R2P4R4"/>
<reference evidence="6 7" key="1">
    <citation type="submission" date="2015-10" db="EMBL/GenBank/DDBJ databases">
        <title>Metagenome-Assembled Genomes uncover a global brackish microbiome.</title>
        <authorList>
            <person name="Hugerth L.W."/>
            <person name="Larsson J."/>
            <person name="Alneberg J."/>
            <person name="Lindh M.V."/>
            <person name="Legrand C."/>
            <person name="Pinhassi J."/>
            <person name="Andersson A.F."/>
        </authorList>
    </citation>
    <scope>NUCLEOTIDE SEQUENCE [LARGE SCALE GENOMIC DNA]</scope>
    <source>
        <strain evidence="6">BACL2 MAG-121001-bin67</strain>
    </source>
</reference>
<keyword evidence="3" id="KW-0378">Hydrolase</keyword>
<proteinExistence type="predicted"/>
<evidence type="ECO:0000256" key="1">
    <source>
        <dbReference type="ARBA" id="ARBA00022722"/>
    </source>
</evidence>
<dbReference type="PROSITE" id="PS50830">
    <property type="entry name" value="TNASE_3"/>
    <property type="match status" value="1"/>
</dbReference>
<feature type="domain" description="TNase-like" evidence="5">
    <location>
        <begin position="19"/>
        <end position="147"/>
    </location>
</feature>
<dbReference type="SMART" id="SM00318">
    <property type="entry name" value="SNc"/>
    <property type="match status" value="1"/>
</dbReference>
<dbReference type="EMBL" id="LIAW01000028">
    <property type="protein sequence ID" value="KRO32990.1"/>
    <property type="molecule type" value="Genomic_DNA"/>
</dbReference>
<evidence type="ECO:0000313" key="7">
    <source>
        <dbReference type="Proteomes" id="UP000053349"/>
    </source>
</evidence>
<dbReference type="PANTHER" id="PTHR12302:SF3">
    <property type="entry name" value="SERINE_THREONINE-PROTEIN KINASE 31"/>
    <property type="match status" value="1"/>
</dbReference>
<dbReference type="Gene3D" id="2.40.50.90">
    <property type="match status" value="1"/>
</dbReference>
<keyword evidence="2" id="KW-0255">Endonuclease</keyword>
<dbReference type="InterPro" id="IPR016071">
    <property type="entry name" value="Staphylococal_nuclease_OB-fold"/>
</dbReference>
<accession>A0A0R2P4R4</accession>
<sequence length="225" mass="24211">MGIIGLCTLLSLLVLPAASTAPIRINSIIDGDTIKLTTGQSVRLLQIDTPEIRGSECYSLESSQALAKLLTIKGKRKITTDPNLDEVDRYGRLLRYLFIGKTNVNLKMVELGAAAPYFYRKELGKYSKKLLSAAQKAQAKKIGLWAACPSARLDPYSALSTGSYKSTESPSKNTSGCDPNYAGCVPIFPPDLNCSDIRSLGLAPVRITGRDVHGLDRDGDGVGCD</sequence>
<gene>
    <name evidence="6" type="ORF">ABR64_05035</name>
</gene>
<organism evidence="6 7">
    <name type="scientific">Actinobacteria bacterium BACL2 MAG-121001-bin67</name>
    <dbReference type="NCBI Taxonomy" id="1655572"/>
    <lineage>
        <taxon>Bacteria</taxon>
        <taxon>Bacillati</taxon>
        <taxon>Actinomycetota</taxon>
        <taxon>Actinomycetes</taxon>
        <taxon>Actinomycetes incertae sedis</taxon>
        <taxon>ac1 cluster</taxon>
    </lineage>
</organism>
<dbReference type="GO" id="GO:0016787">
    <property type="term" value="F:hydrolase activity"/>
    <property type="evidence" value="ECO:0007669"/>
    <property type="project" value="UniProtKB-KW"/>
</dbReference>
<dbReference type="Pfam" id="PF00565">
    <property type="entry name" value="SNase"/>
    <property type="match status" value="1"/>
</dbReference>
<dbReference type="GO" id="GO:0004519">
    <property type="term" value="F:endonuclease activity"/>
    <property type="evidence" value="ECO:0007669"/>
    <property type="project" value="UniProtKB-KW"/>
</dbReference>
<keyword evidence="1" id="KW-0540">Nuclease</keyword>
<protein>
    <recommendedName>
        <fullName evidence="5">TNase-like domain-containing protein</fullName>
    </recommendedName>
</protein>
<evidence type="ECO:0000259" key="5">
    <source>
        <dbReference type="PROSITE" id="PS50830"/>
    </source>
</evidence>
<feature type="signal peptide" evidence="4">
    <location>
        <begin position="1"/>
        <end position="20"/>
    </location>
</feature>
<evidence type="ECO:0000256" key="2">
    <source>
        <dbReference type="ARBA" id="ARBA00022759"/>
    </source>
</evidence>
<dbReference type="SUPFAM" id="SSF50199">
    <property type="entry name" value="Staphylococcal nuclease"/>
    <property type="match status" value="1"/>
</dbReference>
<dbReference type="InterPro" id="IPR035437">
    <property type="entry name" value="SNase_OB-fold_sf"/>
</dbReference>
<evidence type="ECO:0000313" key="6">
    <source>
        <dbReference type="EMBL" id="KRO32990.1"/>
    </source>
</evidence>
<evidence type="ECO:0000256" key="3">
    <source>
        <dbReference type="ARBA" id="ARBA00022801"/>
    </source>
</evidence>
<evidence type="ECO:0000256" key="4">
    <source>
        <dbReference type="SAM" id="SignalP"/>
    </source>
</evidence>
<keyword evidence="4" id="KW-0732">Signal</keyword>
<dbReference type="PANTHER" id="PTHR12302">
    <property type="entry name" value="EBNA2 BINDING PROTEIN P100"/>
    <property type="match status" value="1"/>
</dbReference>